<keyword evidence="7" id="KW-0732">Signal</keyword>
<keyword evidence="4" id="KW-0433">Leucine-rich repeat</keyword>
<dbReference type="Pfam" id="PF00560">
    <property type="entry name" value="LRR_1"/>
    <property type="match status" value="1"/>
</dbReference>
<evidence type="ECO:0000256" key="2">
    <source>
        <dbReference type="ARBA" id="ARBA00022527"/>
    </source>
</evidence>
<dbReference type="Pfam" id="PF00069">
    <property type="entry name" value="Pkinase"/>
    <property type="match status" value="1"/>
</dbReference>
<evidence type="ECO:0000256" key="7">
    <source>
        <dbReference type="ARBA" id="ARBA00022729"/>
    </source>
</evidence>
<evidence type="ECO:0000256" key="10">
    <source>
        <dbReference type="ARBA" id="ARBA00022777"/>
    </source>
</evidence>
<feature type="domain" description="Protein kinase" evidence="18">
    <location>
        <begin position="456"/>
        <end position="723"/>
    </location>
</feature>
<dbReference type="FunFam" id="3.80.10.10:FF:000129">
    <property type="entry name" value="Leucine-rich repeat receptor-like kinase"/>
    <property type="match status" value="1"/>
</dbReference>
<dbReference type="GO" id="GO:0016020">
    <property type="term" value="C:membrane"/>
    <property type="evidence" value="ECO:0007669"/>
    <property type="project" value="UniProtKB-SubCell"/>
</dbReference>
<dbReference type="InterPro" id="IPR000719">
    <property type="entry name" value="Prot_kinase_dom"/>
</dbReference>
<evidence type="ECO:0000256" key="3">
    <source>
        <dbReference type="ARBA" id="ARBA00022553"/>
    </source>
</evidence>
<dbReference type="SUPFAM" id="SSF52058">
    <property type="entry name" value="L domain-like"/>
    <property type="match status" value="1"/>
</dbReference>
<dbReference type="InterPro" id="IPR017441">
    <property type="entry name" value="Protein_kinase_ATP_BS"/>
</dbReference>
<dbReference type="PANTHER" id="PTHR45631:SF202">
    <property type="entry name" value="SENESCENCE-INDUCED RECEPTOR-LIKE SERINE_THREONINE-PROTEIN KINASE"/>
    <property type="match status" value="1"/>
</dbReference>
<feature type="compositionally biased region" description="Basic and acidic residues" evidence="16">
    <location>
        <begin position="734"/>
        <end position="750"/>
    </location>
</feature>
<evidence type="ECO:0000256" key="5">
    <source>
        <dbReference type="ARBA" id="ARBA00022679"/>
    </source>
</evidence>
<gene>
    <name evidence="19" type="ORF">DCAR_0934337</name>
</gene>
<evidence type="ECO:0000256" key="1">
    <source>
        <dbReference type="ARBA" id="ARBA00004167"/>
    </source>
</evidence>
<reference evidence="19" key="1">
    <citation type="journal article" date="2016" name="Nat. Genet.">
        <title>A high-quality carrot genome assembly provides new insights into carotenoid accumulation and asterid genome evolution.</title>
        <authorList>
            <person name="Iorizzo M."/>
            <person name="Ellison S."/>
            <person name="Senalik D."/>
            <person name="Zeng P."/>
            <person name="Satapoomin P."/>
            <person name="Huang J."/>
            <person name="Bowman M."/>
            <person name="Iovene M."/>
            <person name="Sanseverino W."/>
            <person name="Cavagnaro P."/>
            <person name="Yildiz M."/>
            <person name="Macko-Podgorni A."/>
            <person name="Moranska E."/>
            <person name="Grzebelus E."/>
            <person name="Grzebelus D."/>
            <person name="Ashrafi H."/>
            <person name="Zheng Z."/>
            <person name="Cheng S."/>
            <person name="Spooner D."/>
            <person name="Van Deynze A."/>
            <person name="Simon P."/>
        </authorList>
    </citation>
    <scope>NUCLEOTIDE SEQUENCE</scope>
    <source>
        <tissue evidence="19">Leaf</tissue>
    </source>
</reference>
<evidence type="ECO:0000259" key="18">
    <source>
        <dbReference type="PROSITE" id="PS50011"/>
    </source>
</evidence>
<keyword evidence="10" id="KW-0418">Kinase</keyword>
<keyword evidence="3" id="KW-0597">Phosphoprotein</keyword>
<dbReference type="FunFam" id="1.10.510.10:FF:000146">
    <property type="entry name" value="LRR receptor-like serine/threonine-protein kinase IOS1"/>
    <property type="match status" value="1"/>
</dbReference>
<evidence type="ECO:0000256" key="14">
    <source>
        <dbReference type="ARBA" id="ARBA00023170"/>
    </source>
</evidence>
<dbReference type="GO" id="GO:0004674">
    <property type="term" value="F:protein serine/threonine kinase activity"/>
    <property type="evidence" value="ECO:0007669"/>
    <property type="project" value="UniProtKB-KW"/>
</dbReference>
<dbReference type="InterPro" id="IPR024788">
    <property type="entry name" value="Malectin-like_Carb-bd_dom"/>
</dbReference>
<dbReference type="InterPro" id="IPR001611">
    <property type="entry name" value="Leu-rich_rpt"/>
</dbReference>
<dbReference type="AlphaFoldDB" id="A0AAF0XXQ6"/>
<evidence type="ECO:0000256" key="13">
    <source>
        <dbReference type="ARBA" id="ARBA00023136"/>
    </source>
</evidence>
<evidence type="ECO:0000256" key="17">
    <source>
        <dbReference type="SAM" id="Phobius"/>
    </source>
</evidence>
<dbReference type="Gene3D" id="1.10.510.10">
    <property type="entry name" value="Transferase(Phosphotransferase) domain 1"/>
    <property type="match status" value="1"/>
</dbReference>
<dbReference type="InterPro" id="IPR008271">
    <property type="entry name" value="Ser/Thr_kinase_AS"/>
</dbReference>
<protein>
    <recommendedName>
        <fullName evidence="18">Protein kinase domain-containing protein</fullName>
    </recommendedName>
</protein>
<evidence type="ECO:0000313" key="19">
    <source>
        <dbReference type="EMBL" id="WOH14814.1"/>
    </source>
</evidence>
<accession>A0AAF0XXQ6</accession>
<proteinExistence type="predicted"/>
<dbReference type="GO" id="GO:0005524">
    <property type="term" value="F:ATP binding"/>
    <property type="evidence" value="ECO:0007669"/>
    <property type="project" value="UniProtKB-UniRule"/>
</dbReference>
<dbReference type="InterPro" id="IPR032675">
    <property type="entry name" value="LRR_dom_sf"/>
</dbReference>
<dbReference type="PROSITE" id="PS00108">
    <property type="entry name" value="PROTEIN_KINASE_ST"/>
    <property type="match status" value="1"/>
</dbReference>
<dbReference type="Gene3D" id="3.30.200.20">
    <property type="entry name" value="Phosphorylase Kinase, domain 1"/>
    <property type="match status" value="1"/>
</dbReference>
<evidence type="ECO:0000256" key="6">
    <source>
        <dbReference type="ARBA" id="ARBA00022692"/>
    </source>
</evidence>
<dbReference type="InterPro" id="IPR011009">
    <property type="entry name" value="Kinase-like_dom_sf"/>
</dbReference>
<dbReference type="PROSITE" id="PS51450">
    <property type="entry name" value="LRR"/>
    <property type="match status" value="1"/>
</dbReference>
<evidence type="ECO:0000256" key="8">
    <source>
        <dbReference type="ARBA" id="ARBA00022737"/>
    </source>
</evidence>
<dbReference type="PROSITE" id="PS50011">
    <property type="entry name" value="PROTEIN_KINASE_DOM"/>
    <property type="match status" value="1"/>
</dbReference>
<keyword evidence="20" id="KW-1185">Reference proteome</keyword>
<keyword evidence="6 17" id="KW-0812">Transmembrane</keyword>
<evidence type="ECO:0000256" key="9">
    <source>
        <dbReference type="ARBA" id="ARBA00022741"/>
    </source>
</evidence>
<evidence type="ECO:0000256" key="12">
    <source>
        <dbReference type="ARBA" id="ARBA00022989"/>
    </source>
</evidence>
<dbReference type="SMART" id="SM00220">
    <property type="entry name" value="S_TKc"/>
    <property type="match status" value="1"/>
</dbReference>
<dbReference type="EMBL" id="CP093351">
    <property type="protein sequence ID" value="WOH14814.1"/>
    <property type="molecule type" value="Genomic_DNA"/>
</dbReference>
<keyword evidence="14" id="KW-0675">Receptor</keyword>
<evidence type="ECO:0000256" key="15">
    <source>
        <dbReference type="PROSITE-ProRule" id="PRU10141"/>
    </source>
</evidence>
<dbReference type="CDD" id="cd14066">
    <property type="entry name" value="STKc_IRAK"/>
    <property type="match status" value="1"/>
</dbReference>
<keyword evidence="13 17" id="KW-0472">Membrane</keyword>
<sequence>MIQYQPPIDFKTSFLYGNYDGLNKFPTFELNLGADTWSNITFTGNTETVRREIIHVLSSDYIHVCLIKTGTTIPFISALEFRPLNNTAYRSGSGSLQTLQRCDCAEMPSTFTRYTDDIYDRIWRPFKWTSTGTSTQSEISNLNEYRVPVNVLSTASGPDDVSEPFGFYWDATSASDQFYIYLHFAELVETPQSNQIREFNIYLNEELWYKRGRFVPDYLKVFTIYSDSKETTGKDRYTISLKKTERSTLPPIINAYEIYSVKNFSDSGTNETDVSAILNIKSTYKVIKDWQGDPCEPQDSQWDGLNCSYPSSNHSARIISLNLSSSQMTGEIISSIANLTQLNTLDLSNNSLSGQVPEFLSLLPLGVLNLKGNKFTSPLPAQLLKNQKNGSLSLSYDSVGEEKKTNKYIPAVVGTVLGLVLLAAILFGIWMIKGRKIDIERKDRQYTYSEVLEMTKNLQEKLGEGSFSIVYRGSVGDTQVAVKILNSQKTTKRDFKNEVRLLMRVHHKNLTSIVGYCDEDPYMVIIYEYMAGRSLKEYLSGISNWVERLQLALDIAQGLEYLHDGCKPAIIHRDVKTSNILLNEQFQAKLADFGLSRAYSDEGGTHVSTNHVAGTHGYIDPDYEYTKKLTEKSDVFSFGVVLLEMITRQPPLIQSRTEETIYIYRWVSMKVQNGDVREVVDPRFGRNYNVRSVQKAIELALSCTSRESSVRPTMNMVVTNLKVAAELCTHDVDAHPQDSNEISTDRERSMVPRVPPLPKTNVLMQDPLYFRGATA</sequence>
<keyword evidence="12 17" id="KW-1133">Transmembrane helix</keyword>
<reference evidence="19" key="2">
    <citation type="submission" date="2022-03" db="EMBL/GenBank/DDBJ databases">
        <title>Draft title - Genomic analysis of global carrot germplasm unveils the trajectory of domestication and the origin of high carotenoid orange carrot.</title>
        <authorList>
            <person name="Iorizzo M."/>
            <person name="Ellison S."/>
            <person name="Senalik D."/>
            <person name="Macko-Podgorni A."/>
            <person name="Grzebelus D."/>
            <person name="Bostan H."/>
            <person name="Rolling W."/>
            <person name="Curaba J."/>
            <person name="Simon P."/>
        </authorList>
    </citation>
    <scope>NUCLEOTIDE SEQUENCE</scope>
    <source>
        <tissue evidence="19">Leaf</tissue>
    </source>
</reference>
<evidence type="ECO:0000256" key="16">
    <source>
        <dbReference type="SAM" id="MobiDB-lite"/>
    </source>
</evidence>
<dbReference type="Pfam" id="PF12819">
    <property type="entry name" value="Malectin_like"/>
    <property type="match status" value="1"/>
</dbReference>
<comment type="subcellular location">
    <subcellularLocation>
        <location evidence="1">Membrane</location>
        <topology evidence="1">Single-pass membrane protein</topology>
    </subcellularLocation>
</comment>
<evidence type="ECO:0000256" key="4">
    <source>
        <dbReference type="ARBA" id="ARBA00022614"/>
    </source>
</evidence>
<dbReference type="PANTHER" id="PTHR45631">
    <property type="entry name" value="OS07G0107800 PROTEIN-RELATED"/>
    <property type="match status" value="1"/>
</dbReference>
<feature type="region of interest" description="Disordered" evidence="16">
    <location>
        <begin position="734"/>
        <end position="757"/>
    </location>
</feature>
<keyword evidence="8" id="KW-0677">Repeat</keyword>
<keyword evidence="2" id="KW-0723">Serine/threonine-protein kinase</keyword>
<keyword evidence="5" id="KW-0808">Transferase</keyword>
<name>A0AAF0XXQ6_DAUCS</name>
<keyword evidence="11 15" id="KW-0067">ATP-binding</keyword>
<dbReference type="SUPFAM" id="SSF56112">
    <property type="entry name" value="Protein kinase-like (PK-like)"/>
    <property type="match status" value="1"/>
</dbReference>
<dbReference type="Gene3D" id="3.80.10.10">
    <property type="entry name" value="Ribonuclease Inhibitor"/>
    <property type="match status" value="1"/>
</dbReference>
<organism evidence="19 20">
    <name type="scientific">Daucus carota subsp. sativus</name>
    <name type="common">Carrot</name>
    <dbReference type="NCBI Taxonomy" id="79200"/>
    <lineage>
        <taxon>Eukaryota</taxon>
        <taxon>Viridiplantae</taxon>
        <taxon>Streptophyta</taxon>
        <taxon>Embryophyta</taxon>
        <taxon>Tracheophyta</taxon>
        <taxon>Spermatophyta</taxon>
        <taxon>Magnoliopsida</taxon>
        <taxon>eudicotyledons</taxon>
        <taxon>Gunneridae</taxon>
        <taxon>Pentapetalae</taxon>
        <taxon>asterids</taxon>
        <taxon>campanulids</taxon>
        <taxon>Apiales</taxon>
        <taxon>Apiaceae</taxon>
        <taxon>Apioideae</taxon>
        <taxon>Scandiceae</taxon>
        <taxon>Daucinae</taxon>
        <taxon>Daucus</taxon>
        <taxon>Daucus sect. Daucus</taxon>
    </lineage>
</organism>
<feature type="transmembrane region" description="Helical" evidence="17">
    <location>
        <begin position="408"/>
        <end position="432"/>
    </location>
</feature>
<dbReference type="PROSITE" id="PS00107">
    <property type="entry name" value="PROTEIN_KINASE_ATP"/>
    <property type="match status" value="1"/>
</dbReference>
<keyword evidence="9 15" id="KW-0547">Nucleotide-binding</keyword>
<feature type="binding site" evidence="15">
    <location>
        <position position="483"/>
    </location>
    <ligand>
        <name>ATP</name>
        <dbReference type="ChEBI" id="CHEBI:30616"/>
    </ligand>
</feature>
<dbReference type="Proteomes" id="UP000077755">
    <property type="component" value="Chromosome 9"/>
</dbReference>
<evidence type="ECO:0000313" key="20">
    <source>
        <dbReference type="Proteomes" id="UP000077755"/>
    </source>
</evidence>
<evidence type="ECO:0000256" key="11">
    <source>
        <dbReference type="ARBA" id="ARBA00022840"/>
    </source>
</evidence>